<protein>
    <submittedName>
        <fullName evidence="2">Uncharacterized protein</fullName>
    </submittedName>
</protein>
<name>A0A392N4L3_9FABA</name>
<comment type="caution">
    <text evidence="2">The sequence shown here is derived from an EMBL/GenBank/DDBJ whole genome shotgun (WGS) entry which is preliminary data.</text>
</comment>
<evidence type="ECO:0000256" key="1">
    <source>
        <dbReference type="SAM" id="MobiDB-lite"/>
    </source>
</evidence>
<reference evidence="2 3" key="1">
    <citation type="journal article" date="2018" name="Front. Plant Sci.">
        <title>Red Clover (Trifolium pratense) and Zigzag Clover (T. medium) - A Picture of Genomic Similarities and Differences.</title>
        <authorList>
            <person name="Dluhosova J."/>
            <person name="Istvanek J."/>
            <person name="Nedelnik J."/>
            <person name="Repkova J."/>
        </authorList>
    </citation>
    <scope>NUCLEOTIDE SEQUENCE [LARGE SCALE GENOMIC DNA]</scope>
    <source>
        <strain evidence="3">cv. 10/8</strain>
        <tissue evidence="2">Leaf</tissue>
    </source>
</reference>
<proteinExistence type="predicted"/>
<feature type="region of interest" description="Disordered" evidence="1">
    <location>
        <begin position="28"/>
        <end position="47"/>
    </location>
</feature>
<feature type="compositionally biased region" description="Polar residues" evidence="1">
    <location>
        <begin position="28"/>
        <end position="41"/>
    </location>
</feature>
<accession>A0A392N4L3</accession>
<dbReference type="AlphaFoldDB" id="A0A392N4L3"/>
<feature type="non-terminal residue" evidence="2">
    <location>
        <position position="1"/>
    </location>
</feature>
<dbReference type="EMBL" id="LXQA010028079">
    <property type="protein sequence ID" value="MCH94760.1"/>
    <property type="molecule type" value="Genomic_DNA"/>
</dbReference>
<organism evidence="2 3">
    <name type="scientific">Trifolium medium</name>
    <dbReference type="NCBI Taxonomy" id="97028"/>
    <lineage>
        <taxon>Eukaryota</taxon>
        <taxon>Viridiplantae</taxon>
        <taxon>Streptophyta</taxon>
        <taxon>Embryophyta</taxon>
        <taxon>Tracheophyta</taxon>
        <taxon>Spermatophyta</taxon>
        <taxon>Magnoliopsida</taxon>
        <taxon>eudicotyledons</taxon>
        <taxon>Gunneridae</taxon>
        <taxon>Pentapetalae</taxon>
        <taxon>rosids</taxon>
        <taxon>fabids</taxon>
        <taxon>Fabales</taxon>
        <taxon>Fabaceae</taxon>
        <taxon>Papilionoideae</taxon>
        <taxon>50 kb inversion clade</taxon>
        <taxon>NPAAA clade</taxon>
        <taxon>Hologalegina</taxon>
        <taxon>IRL clade</taxon>
        <taxon>Trifolieae</taxon>
        <taxon>Trifolium</taxon>
    </lineage>
</organism>
<dbReference type="Proteomes" id="UP000265520">
    <property type="component" value="Unassembled WGS sequence"/>
</dbReference>
<evidence type="ECO:0000313" key="3">
    <source>
        <dbReference type="Proteomes" id="UP000265520"/>
    </source>
</evidence>
<keyword evidence="3" id="KW-1185">Reference proteome</keyword>
<evidence type="ECO:0000313" key="2">
    <source>
        <dbReference type="EMBL" id="MCH94760.1"/>
    </source>
</evidence>
<sequence length="47" mass="4807">VVMAGGRNDAAIADALKALAGVTAANNSKQNDLFESSIPTSNDEDDE</sequence>